<dbReference type="Proteomes" id="UP001447188">
    <property type="component" value="Unassembled WGS sequence"/>
</dbReference>
<feature type="region of interest" description="Disordered" evidence="1">
    <location>
        <begin position="267"/>
        <end position="317"/>
    </location>
</feature>
<evidence type="ECO:0000256" key="1">
    <source>
        <dbReference type="SAM" id="MobiDB-lite"/>
    </source>
</evidence>
<sequence length="369" mass="41375">MPDSFPHIAIPTKEECLKRLERHVTKEKIGLQDPFFKNRSDTFFKDRLEEFSKNAEKMVTSLIKVDGCRKAEIALDLSVLTLYDLAIFIDDSPSMGKPEHKRILTNAMKEICKIYSLANDNGIKAVRFLNHRQGKKDVKLGDVPVIMDRCAHTGLSRIGTELHRRVLDSLVLKADMSKPLLVIIVTDGTVEGESGTLLPKVIINCIASLKNQTRSHQSVAFQFCRIGDDPESIRFLLELDNHPKLGEHIDCMSELFSLRNIPDSDVNGVPTTSHSVPGTSVPLSELSGSESEDPDPNADPAPDPAPDPKSNAPDPTKWLDERWNVMCKLFLGPLMQHWDDYDDPMNENDLANSDGLDILTKEKDFFEDD</sequence>
<proteinExistence type="predicted"/>
<name>A0ABR3GWP9_9PEZI</name>
<gene>
    <name evidence="2" type="ORF">Q9L58_000592</name>
</gene>
<dbReference type="EMBL" id="JBBBZM010000004">
    <property type="protein sequence ID" value="KAL0640312.1"/>
    <property type="molecule type" value="Genomic_DNA"/>
</dbReference>
<dbReference type="PANTHER" id="PTHR34706:SF1">
    <property type="entry name" value="VWFA DOMAIN-CONTAINING PROTEIN"/>
    <property type="match status" value="1"/>
</dbReference>
<keyword evidence="3" id="KW-1185">Reference proteome</keyword>
<accession>A0ABR3GWP9</accession>
<feature type="compositionally biased region" description="Polar residues" evidence="1">
    <location>
        <begin position="269"/>
        <end position="289"/>
    </location>
</feature>
<comment type="caution">
    <text evidence="2">The sequence shown here is derived from an EMBL/GenBank/DDBJ whole genome shotgun (WGS) entry which is preliminary data.</text>
</comment>
<evidence type="ECO:0008006" key="4">
    <source>
        <dbReference type="Google" id="ProtNLM"/>
    </source>
</evidence>
<evidence type="ECO:0000313" key="3">
    <source>
        <dbReference type="Proteomes" id="UP001447188"/>
    </source>
</evidence>
<protein>
    <recommendedName>
        <fullName evidence="4">VWFA domain-containing protein</fullName>
    </recommendedName>
</protein>
<feature type="compositionally biased region" description="Pro residues" evidence="1">
    <location>
        <begin position="297"/>
        <end position="307"/>
    </location>
</feature>
<dbReference type="PANTHER" id="PTHR34706">
    <property type="entry name" value="SLR1338 PROTEIN"/>
    <property type="match status" value="1"/>
</dbReference>
<organism evidence="2 3">
    <name type="scientific">Discina gigas</name>
    <dbReference type="NCBI Taxonomy" id="1032678"/>
    <lineage>
        <taxon>Eukaryota</taxon>
        <taxon>Fungi</taxon>
        <taxon>Dikarya</taxon>
        <taxon>Ascomycota</taxon>
        <taxon>Pezizomycotina</taxon>
        <taxon>Pezizomycetes</taxon>
        <taxon>Pezizales</taxon>
        <taxon>Discinaceae</taxon>
        <taxon>Discina</taxon>
    </lineage>
</organism>
<evidence type="ECO:0000313" key="2">
    <source>
        <dbReference type="EMBL" id="KAL0640312.1"/>
    </source>
</evidence>
<reference evidence="2 3" key="1">
    <citation type="submission" date="2024-02" db="EMBL/GenBank/DDBJ databases">
        <title>Discinaceae phylogenomics.</title>
        <authorList>
            <person name="Dirks A.C."/>
            <person name="James T.Y."/>
        </authorList>
    </citation>
    <scope>NUCLEOTIDE SEQUENCE [LARGE SCALE GENOMIC DNA]</scope>
    <source>
        <strain evidence="2 3">ACD0624</strain>
    </source>
</reference>